<evidence type="ECO:0008006" key="5">
    <source>
        <dbReference type="Google" id="ProtNLM"/>
    </source>
</evidence>
<dbReference type="InterPro" id="IPR025421">
    <property type="entry name" value="DUF4148"/>
</dbReference>
<feature type="chain" id="PRO_5028958232" description="DUF4148 domain-containing protein" evidence="2">
    <location>
        <begin position="27"/>
        <end position="89"/>
    </location>
</feature>
<gene>
    <name evidence="3" type="ORF">LMG28614_02252</name>
</gene>
<evidence type="ECO:0000313" key="4">
    <source>
        <dbReference type="Proteomes" id="UP000494365"/>
    </source>
</evidence>
<keyword evidence="4" id="KW-1185">Reference proteome</keyword>
<protein>
    <recommendedName>
        <fullName evidence="5">DUF4148 domain-containing protein</fullName>
    </recommendedName>
</protein>
<name>A0A6S7B3A1_9BURK</name>
<dbReference type="Pfam" id="PF13663">
    <property type="entry name" value="DUF4148"/>
    <property type="match status" value="1"/>
</dbReference>
<dbReference type="RefSeq" id="WP_175149756.1">
    <property type="nucleotide sequence ID" value="NZ_CADIKK010000009.1"/>
</dbReference>
<sequence length="89" mass="9442">MNASKLAIVSMAGALVLGSISTTASAQKTRDQVRQELLQAQHDGLVVAGKQPYPPTAETQARNKELHAITKHAGQTGSGFDSHDYIAQQ</sequence>
<dbReference type="Proteomes" id="UP000494365">
    <property type="component" value="Unassembled WGS sequence"/>
</dbReference>
<accession>A0A6S7B3A1</accession>
<evidence type="ECO:0000256" key="1">
    <source>
        <dbReference type="SAM" id="MobiDB-lite"/>
    </source>
</evidence>
<feature type="region of interest" description="Disordered" evidence="1">
    <location>
        <begin position="70"/>
        <end position="89"/>
    </location>
</feature>
<evidence type="ECO:0000256" key="2">
    <source>
        <dbReference type="SAM" id="SignalP"/>
    </source>
</evidence>
<organism evidence="3 4">
    <name type="scientific">Paraburkholderia ultramafica</name>
    <dbReference type="NCBI Taxonomy" id="1544867"/>
    <lineage>
        <taxon>Bacteria</taxon>
        <taxon>Pseudomonadati</taxon>
        <taxon>Pseudomonadota</taxon>
        <taxon>Betaproteobacteria</taxon>
        <taxon>Burkholderiales</taxon>
        <taxon>Burkholderiaceae</taxon>
        <taxon>Paraburkholderia</taxon>
    </lineage>
</organism>
<dbReference type="EMBL" id="CADIKK010000009">
    <property type="protein sequence ID" value="CAB3786201.1"/>
    <property type="molecule type" value="Genomic_DNA"/>
</dbReference>
<keyword evidence="2" id="KW-0732">Signal</keyword>
<reference evidence="3 4" key="1">
    <citation type="submission" date="2020-04" db="EMBL/GenBank/DDBJ databases">
        <authorList>
            <person name="De Canck E."/>
        </authorList>
    </citation>
    <scope>NUCLEOTIDE SEQUENCE [LARGE SCALE GENOMIC DNA]</scope>
    <source>
        <strain evidence="3 4">LMG 28614</strain>
    </source>
</reference>
<dbReference type="AlphaFoldDB" id="A0A6S7B3A1"/>
<feature type="signal peptide" evidence="2">
    <location>
        <begin position="1"/>
        <end position="26"/>
    </location>
</feature>
<evidence type="ECO:0000313" key="3">
    <source>
        <dbReference type="EMBL" id="CAB3786201.1"/>
    </source>
</evidence>
<proteinExistence type="predicted"/>